<dbReference type="EMBL" id="JARJLG010000219">
    <property type="protein sequence ID" value="KAJ7726430.1"/>
    <property type="molecule type" value="Genomic_DNA"/>
</dbReference>
<accession>A0AAD7HSD1</accession>
<feature type="non-terminal residue" evidence="2">
    <location>
        <position position="1"/>
    </location>
</feature>
<reference evidence="2" key="1">
    <citation type="submission" date="2023-03" db="EMBL/GenBank/DDBJ databases">
        <title>Massive genome expansion in bonnet fungi (Mycena s.s.) driven by repeated elements and novel gene families across ecological guilds.</title>
        <authorList>
            <consortium name="Lawrence Berkeley National Laboratory"/>
            <person name="Harder C.B."/>
            <person name="Miyauchi S."/>
            <person name="Viragh M."/>
            <person name="Kuo A."/>
            <person name="Thoen E."/>
            <person name="Andreopoulos B."/>
            <person name="Lu D."/>
            <person name="Skrede I."/>
            <person name="Drula E."/>
            <person name="Henrissat B."/>
            <person name="Morin E."/>
            <person name="Kohler A."/>
            <person name="Barry K."/>
            <person name="LaButti K."/>
            <person name="Morin E."/>
            <person name="Salamov A."/>
            <person name="Lipzen A."/>
            <person name="Mereny Z."/>
            <person name="Hegedus B."/>
            <person name="Baldrian P."/>
            <person name="Stursova M."/>
            <person name="Weitz H."/>
            <person name="Taylor A."/>
            <person name="Grigoriev I.V."/>
            <person name="Nagy L.G."/>
            <person name="Martin F."/>
            <person name="Kauserud H."/>
        </authorList>
    </citation>
    <scope>NUCLEOTIDE SEQUENCE</scope>
    <source>
        <strain evidence="2">CBHHK188m</strain>
    </source>
</reference>
<dbReference type="SUPFAM" id="SSF52833">
    <property type="entry name" value="Thioredoxin-like"/>
    <property type="match status" value="1"/>
</dbReference>
<protein>
    <recommendedName>
        <fullName evidence="1">GST N-terminal domain-containing protein</fullName>
    </recommendedName>
</protein>
<evidence type="ECO:0000313" key="2">
    <source>
        <dbReference type="EMBL" id="KAJ7726430.1"/>
    </source>
</evidence>
<sequence>IVFYDIPSSLPTSAFSANTWKTRYALNYKGVAYKTVWRQYPKIEPQFNQIGAAPTGKKPDGSPHFTAPVIHDPSYHYNSHIIGATIYISDSTKIAAYLHATYLDRSLLMPAGTIGRHRAFEDAVQPLIA</sequence>
<comment type="caution">
    <text evidence="2">The sequence shown here is derived from an EMBL/GenBank/DDBJ whole genome shotgun (WGS) entry which is preliminary data.</text>
</comment>
<keyword evidence="3" id="KW-1185">Reference proteome</keyword>
<evidence type="ECO:0000259" key="1">
    <source>
        <dbReference type="PROSITE" id="PS50404"/>
    </source>
</evidence>
<dbReference type="AlphaFoldDB" id="A0AAD7HSD1"/>
<proteinExistence type="predicted"/>
<dbReference type="InterPro" id="IPR036249">
    <property type="entry name" value="Thioredoxin-like_sf"/>
</dbReference>
<organism evidence="2 3">
    <name type="scientific">Mycena maculata</name>
    <dbReference type="NCBI Taxonomy" id="230809"/>
    <lineage>
        <taxon>Eukaryota</taxon>
        <taxon>Fungi</taxon>
        <taxon>Dikarya</taxon>
        <taxon>Basidiomycota</taxon>
        <taxon>Agaricomycotina</taxon>
        <taxon>Agaricomycetes</taxon>
        <taxon>Agaricomycetidae</taxon>
        <taxon>Agaricales</taxon>
        <taxon>Marasmiineae</taxon>
        <taxon>Mycenaceae</taxon>
        <taxon>Mycena</taxon>
    </lineage>
</organism>
<evidence type="ECO:0000313" key="3">
    <source>
        <dbReference type="Proteomes" id="UP001215280"/>
    </source>
</evidence>
<dbReference type="Proteomes" id="UP001215280">
    <property type="component" value="Unassembled WGS sequence"/>
</dbReference>
<dbReference type="PROSITE" id="PS50404">
    <property type="entry name" value="GST_NTER"/>
    <property type="match status" value="1"/>
</dbReference>
<dbReference type="Gene3D" id="3.40.30.10">
    <property type="entry name" value="Glutaredoxin"/>
    <property type="match status" value="1"/>
</dbReference>
<feature type="domain" description="GST N-terminal" evidence="1">
    <location>
        <begin position="6"/>
        <end position="106"/>
    </location>
</feature>
<gene>
    <name evidence="2" type="ORF">DFH07DRAFT_758123</name>
</gene>
<name>A0AAD7HSD1_9AGAR</name>
<dbReference type="InterPro" id="IPR004045">
    <property type="entry name" value="Glutathione_S-Trfase_N"/>
</dbReference>
<dbReference type="Pfam" id="PF13409">
    <property type="entry name" value="GST_N_2"/>
    <property type="match status" value="1"/>
</dbReference>